<sequence length="129" mass="13994">MINKRILVAALIFFSAHIILSEIMSAVGIEPWTIYGFDVPIVWLVSALLAAWYAGSRFIVPAVAVWGALWTLIVFLLYQVAAPTGQASVLGILQFNALGLVTSLVAVALGVYLGQVISRRRLHDERTAA</sequence>
<proteinExistence type="predicted"/>
<dbReference type="OrthoDB" id="10003821at2"/>
<organism evidence="2 3">
    <name type="scientific">Luteimonas wenzhouensis</name>
    <dbReference type="NCBI Taxonomy" id="2599615"/>
    <lineage>
        <taxon>Bacteria</taxon>
        <taxon>Pseudomonadati</taxon>
        <taxon>Pseudomonadota</taxon>
        <taxon>Gammaproteobacteria</taxon>
        <taxon>Lysobacterales</taxon>
        <taxon>Lysobacteraceae</taxon>
        <taxon>Luteimonas</taxon>
    </lineage>
</organism>
<comment type="caution">
    <text evidence="2">The sequence shown here is derived from an EMBL/GenBank/DDBJ whole genome shotgun (WGS) entry which is preliminary data.</text>
</comment>
<evidence type="ECO:0000313" key="3">
    <source>
        <dbReference type="Proteomes" id="UP000315949"/>
    </source>
</evidence>
<dbReference type="RefSeq" id="WP_146312836.1">
    <property type="nucleotide sequence ID" value="NZ_VOHE01000005.1"/>
</dbReference>
<dbReference type="EMBL" id="VOHE01000005">
    <property type="protein sequence ID" value="TWT18268.1"/>
    <property type="molecule type" value="Genomic_DNA"/>
</dbReference>
<dbReference type="AlphaFoldDB" id="A0A5C5TY38"/>
<protein>
    <submittedName>
        <fullName evidence="2">Uncharacterized protein</fullName>
    </submittedName>
</protein>
<keyword evidence="3" id="KW-1185">Reference proteome</keyword>
<keyword evidence="1" id="KW-0812">Transmembrane</keyword>
<name>A0A5C5TY38_9GAMM</name>
<feature type="transmembrane region" description="Helical" evidence="1">
    <location>
        <begin position="31"/>
        <end position="51"/>
    </location>
</feature>
<evidence type="ECO:0000313" key="2">
    <source>
        <dbReference type="EMBL" id="TWT18268.1"/>
    </source>
</evidence>
<keyword evidence="1" id="KW-1133">Transmembrane helix</keyword>
<dbReference type="Proteomes" id="UP000315949">
    <property type="component" value="Unassembled WGS sequence"/>
</dbReference>
<evidence type="ECO:0000256" key="1">
    <source>
        <dbReference type="SAM" id="Phobius"/>
    </source>
</evidence>
<feature type="transmembrane region" description="Helical" evidence="1">
    <location>
        <begin position="92"/>
        <end position="113"/>
    </location>
</feature>
<keyword evidence="1" id="KW-0472">Membrane</keyword>
<accession>A0A5C5TY38</accession>
<reference evidence="2 3" key="1">
    <citation type="submission" date="2019-07" db="EMBL/GenBank/DDBJ databases">
        <title>Luteimonas sp. YD-1 nov., isolated from acidic soil.</title>
        <authorList>
            <person name="Zhou J."/>
        </authorList>
    </citation>
    <scope>NUCLEOTIDE SEQUENCE [LARGE SCALE GENOMIC DNA]</scope>
    <source>
        <strain evidence="2 3">YD-1</strain>
    </source>
</reference>
<feature type="transmembrane region" description="Helical" evidence="1">
    <location>
        <begin position="58"/>
        <end position="80"/>
    </location>
</feature>
<gene>
    <name evidence="2" type="ORF">FQY79_10255</name>
</gene>